<feature type="region of interest" description="Disordered" evidence="1">
    <location>
        <begin position="1"/>
        <end position="145"/>
    </location>
</feature>
<dbReference type="AlphaFoldDB" id="A0A226EQ08"/>
<evidence type="ECO:0000313" key="3">
    <source>
        <dbReference type="Proteomes" id="UP000198287"/>
    </source>
</evidence>
<name>A0A226EQ08_FOLCA</name>
<feature type="compositionally biased region" description="Basic and acidic residues" evidence="1">
    <location>
        <begin position="85"/>
        <end position="96"/>
    </location>
</feature>
<feature type="compositionally biased region" description="Basic residues" evidence="1">
    <location>
        <begin position="1"/>
        <end position="13"/>
    </location>
</feature>
<reference evidence="2 3" key="1">
    <citation type="submission" date="2015-12" db="EMBL/GenBank/DDBJ databases">
        <title>The genome of Folsomia candida.</title>
        <authorList>
            <person name="Faddeeva A."/>
            <person name="Derks M.F."/>
            <person name="Anvar Y."/>
            <person name="Smit S."/>
            <person name="Van Straalen N."/>
            <person name="Roelofs D."/>
        </authorList>
    </citation>
    <scope>NUCLEOTIDE SEQUENCE [LARGE SCALE GENOMIC DNA]</scope>
    <source>
        <strain evidence="2 3">VU population</strain>
        <tissue evidence="2">Whole body</tissue>
    </source>
</reference>
<dbReference type="SUPFAM" id="SSF101447">
    <property type="entry name" value="Formin homology 2 domain (FH2 domain)"/>
    <property type="match status" value="1"/>
</dbReference>
<accession>A0A226EQ08</accession>
<dbReference type="EMBL" id="LNIX01000002">
    <property type="protein sequence ID" value="OXA59278.1"/>
    <property type="molecule type" value="Genomic_DNA"/>
</dbReference>
<sequence length="638" mass="72089">MAPKRRTSRRTTRNRPLDTDHPQMENTSCRSLRKRKKVLYKYDDSESASDTDHSPMESTNEGDDSDSDHGQAHPHSNHMNDDEDSAHSNDTDHSNSETEPTSDPEHQSAGQVDDDQLSPRSTQHSADEEEEYIFDAPPSPPPPPPRLMLTYGDRVTEYAVPPPPPFEDATTATFDLFIQYGNGAQVRVHPMANLSPPPPSLFPVPPPPPPAEIELWRPPKGTLKCIFDAIKAHLRWGDNPGETDANLGESEEFVELMESLPVRGTHTLGIGTPRTTPIRNGDNNNIWIKWQGDEVKAIMYRVQTEPSFSWQASEKMCTVPNCWLNSRDRVVGYCRLDSSKFREVLLLRDTTNLQPNIIVLHPILRMTPHDEDTINKILRGTPISESFTTITKYITTRPNCRFVTDMRQGFATTLSLGKFNTLTVATCIMTFFHNNAFPNSTHPMIRLRMGWIAFQDADWKEVRKILAKNKFKFIVTPATNQLTPDEMFPARIKTKQDHTYQGDDGNGGVKDGITTSKTHVHNSGASKGNALPHMPLAQHLQSVVTLYQDILDDPEETETRTKHAEFMGILATLMGTILEQDFKGHRMRPLTEKLTHYDTVFDFNVFGRLFQFKTGCTIVVRRVGNGIPIINGQPQFVW</sequence>
<comment type="caution">
    <text evidence="2">The sequence shown here is derived from an EMBL/GenBank/DDBJ whole genome shotgun (WGS) entry which is preliminary data.</text>
</comment>
<evidence type="ECO:0000256" key="1">
    <source>
        <dbReference type="SAM" id="MobiDB-lite"/>
    </source>
</evidence>
<feature type="compositionally biased region" description="Basic and acidic residues" evidence="1">
    <location>
        <begin position="40"/>
        <end position="55"/>
    </location>
</feature>
<dbReference type="Proteomes" id="UP000198287">
    <property type="component" value="Unassembled WGS sequence"/>
</dbReference>
<gene>
    <name evidence="2" type="ORF">Fcan01_06244</name>
</gene>
<keyword evidence="3" id="KW-1185">Reference proteome</keyword>
<proteinExistence type="predicted"/>
<protein>
    <submittedName>
        <fullName evidence="2">Uncharacterized protein</fullName>
    </submittedName>
</protein>
<organism evidence="2 3">
    <name type="scientific">Folsomia candida</name>
    <name type="common">Springtail</name>
    <dbReference type="NCBI Taxonomy" id="158441"/>
    <lineage>
        <taxon>Eukaryota</taxon>
        <taxon>Metazoa</taxon>
        <taxon>Ecdysozoa</taxon>
        <taxon>Arthropoda</taxon>
        <taxon>Hexapoda</taxon>
        <taxon>Collembola</taxon>
        <taxon>Entomobryomorpha</taxon>
        <taxon>Isotomoidea</taxon>
        <taxon>Isotomidae</taxon>
        <taxon>Proisotominae</taxon>
        <taxon>Folsomia</taxon>
    </lineage>
</organism>
<evidence type="ECO:0000313" key="2">
    <source>
        <dbReference type="EMBL" id="OXA59278.1"/>
    </source>
</evidence>